<dbReference type="Gene3D" id="3.60.40.10">
    <property type="entry name" value="PPM-type phosphatase domain"/>
    <property type="match status" value="1"/>
</dbReference>
<protein>
    <recommendedName>
        <fullName evidence="2">PPM-type phosphatase domain-containing protein</fullName>
    </recommendedName>
</protein>
<evidence type="ECO:0000313" key="3">
    <source>
        <dbReference type="EMBL" id="RHZ52071.1"/>
    </source>
</evidence>
<dbReference type="GO" id="GO:0004722">
    <property type="term" value="F:protein serine/threonine phosphatase activity"/>
    <property type="evidence" value="ECO:0007669"/>
    <property type="project" value="InterPro"/>
</dbReference>
<feature type="region of interest" description="Disordered" evidence="1">
    <location>
        <begin position="481"/>
        <end position="506"/>
    </location>
</feature>
<feature type="region of interest" description="Disordered" evidence="1">
    <location>
        <begin position="87"/>
        <end position="120"/>
    </location>
</feature>
<dbReference type="PANTHER" id="PTHR13832">
    <property type="entry name" value="PROTEIN PHOSPHATASE 2C"/>
    <property type="match status" value="1"/>
</dbReference>
<feature type="region of interest" description="Disordered" evidence="1">
    <location>
        <begin position="63"/>
        <end position="82"/>
    </location>
</feature>
<dbReference type="InterPro" id="IPR036457">
    <property type="entry name" value="PPM-type-like_dom_sf"/>
</dbReference>
<feature type="compositionally biased region" description="Polar residues" evidence="1">
    <location>
        <begin position="63"/>
        <end position="78"/>
    </location>
</feature>
<feature type="compositionally biased region" description="Basic and acidic residues" evidence="1">
    <location>
        <begin position="105"/>
        <end position="120"/>
    </location>
</feature>
<dbReference type="InterPro" id="IPR001932">
    <property type="entry name" value="PPM-type_phosphatase-like_dom"/>
</dbReference>
<dbReference type="SUPFAM" id="SSF81606">
    <property type="entry name" value="PP2C-like"/>
    <property type="match status" value="1"/>
</dbReference>
<keyword evidence="4" id="KW-1185">Reference proteome</keyword>
<dbReference type="OrthoDB" id="10025511at2759"/>
<evidence type="ECO:0000256" key="1">
    <source>
        <dbReference type="SAM" id="MobiDB-lite"/>
    </source>
</evidence>
<accession>A0A397GM04</accession>
<dbReference type="Pfam" id="PF00481">
    <property type="entry name" value="PP2C"/>
    <property type="match status" value="1"/>
</dbReference>
<name>A0A397GM04_9GLOM</name>
<comment type="caution">
    <text evidence="3">The sequence shown here is derived from an EMBL/GenBank/DDBJ whole genome shotgun (WGS) entry which is preliminary data.</text>
</comment>
<dbReference type="STRING" id="1348612.A0A397GM04"/>
<organism evidence="3 4">
    <name type="scientific">Diversispora epigaea</name>
    <dbReference type="NCBI Taxonomy" id="1348612"/>
    <lineage>
        <taxon>Eukaryota</taxon>
        <taxon>Fungi</taxon>
        <taxon>Fungi incertae sedis</taxon>
        <taxon>Mucoromycota</taxon>
        <taxon>Glomeromycotina</taxon>
        <taxon>Glomeromycetes</taxon>
        <taxon>Diversisporales</taxon>
        <taxon>Diversisporaceae</taxon>
        <taxon>Diversispora</taxon>
    </lineage>
</organism>
<evidence type="ECO:0000259" key="2">
    <source>
        <dbReference type="PROSITE" id="PS51746"/>
    </source>
</evidence>
<dbReference type="InterPro" id="IPR015655">
    <property type="entry name" value="PP2C"/>
</dbReference>
<proteinExistence type="predicted"/>
<gene>
    <name evidence="3" type="ORF">Glove_465g26</name>
</gene>
<dbReference type="Proteomes" id="UP000266861">
    <property type="component" value="Unassembled WGS sequence"/>
</dbReference>
<feature type="domain" description="PPM-type phosphatase" evidence="2">
    <location>
        <begin position="146"/>
        <end position="550"/>
    </location>
</feature>
<dbReference type="PANTHER" id="PTHR13832:SF668">
    <property type="entry name" value="PROTEIN PHOSPHATASE 2C 39-RELATED"/>
    <property type="match status" value="1"/>
</dbReference>
<dbReference type="SMART" id="SM00332">
    <property type="entry name" value="PP2Cc"/>
    <property type="match status" value="1"/>
</dbReference>
<evidence type="ECO:0000313" key="4">
    <source>
        <dbReference type="Proteomes" id="UP000266861"/>
    </source>
</evidence>
<dbReference type="AlphaFoldDB" id="A0A397GM04"/>
<reference evidence="3 4" key="1">
    <citation type="submission" date="2018-08" db="EMBL/GenBank/DDBJ databases">
        <title>Genome and evolution of the arbuscular mycorrhizal fungus Diversispora epigaea (formerly Glomus versiforme) and its bacterial endosymbionts.</title>
        <authorList>
            <person name="Sun X."/>
            <person name="Fei Z."/>
            <person name="Harrison M."/>
        </authorList>
    </citation>
    <scope>NUCLEOTIDE SEQUENCE [LARGE SCALE GENOMIC DNA]</scope>
    <source>
        <strain evidence="3 4">IT104</strain>
    </source>
</reference>
<dbReference type="CDD" id="cd00143">
    <property type="entry name" value="PP2Cc"/>
    <property type="match status" value="1"/>
</dbReference>
<sequence length="552" mass="62301">MPKELSINFTPTRRSARLELKRIKKDTELDSSEEPLKSSVILSAVSNRSAIVKHSNELATRAQQSEQISGANGSNNVETIPMDVDDATEPSLSAKKPINNKNKKNLKDKPRQHGRKARDCLKQQGEPIQIPKMALKFKQNSSASIFFGVSQQQGWETGGRRSEQAAINTHADMEDAYYVPYMANEKVHYPSDTPYTLFVLADGHGGSHASRHFCRMVPEAVQEVLCSNPLWSFKEQGDQQLFREKIREMYKKLDKDYLNAQMRKFSEWIRNGQSDPMPTDQGSTLLIVILFDGIAIVCNLGDSKTVICKTMPQKSAGRVPLELAYQSTIQSPGHPNKAYHVYSNGGIFRREENEKIIKTKISPPNFPNDSSPSQLKMYSSLQKARIYRPPDFQNPFGLTNDISLNLGDTMGDLFFKLDPPLFPCEADVDFLIMESGVDYIGVMAPDGLWDHMNVKMPEFIRKLARYLGLLTSCEDSDYMVGESTDDERDGHRHKSKKCNPIPSDPMQNMLNGEQLHDLSGALCDRTKDTLDIFEKDQGRYDDCTVIAFSCKY</sequence>
<dbReference type="EMBL" id="PQFF01000407">
    <property type="protein sequence ID" value="RHZ52071.1"/>
    <property type="molecule type" value="Genomic_DNA"/>
</dbReference>
<dbReference type="PROSITE" id="PS51746">
    <property type="entry name" value="PPM_2"/>
    <property type="match status" value="1"/>
</dbReference>